<organism evidence="3">
    <name type="scientific">Bifidobacterium dentium</name>
    <dbReference type="NCBI Taxonomy" id="1689"/>
    <lineage>
        <taxon>Bacteria</taxon>
        <taxon>Bacillati</taxon>
        <taxon>Actinomycetota</taxon>
        <taxon>Actinomycetes</taxon>
        <taxon>Bifidobacteriales</taxon>
        <taxon>Bifidobacteriaceae</taxon>
        <taxon>Bifidobacterium</taxon>
    </lineage>
</organism>
<dbReference type="EMBL" id="WDPD01000001">
    <property type="protein sequence ID" value="KAB7462283.1"/>
    <property type="molecule type" value="Genomic_DNA"/>
</dbReference>
<evidence type="ECO:0000313" key="4">
    <source>
        <dbReference type="Proteomes" id="UP000429211"/>
    </source>
</evidence>
<feature type="transmembrane region" description="Helical" evidence="1">
    <location>
        <begin position="51"/>
        <end position="69"/>
    </location>
</feature>
<keyword evidence="1" id="KW-0812">Transmembrane</keyword>
<name>A0A6N2T9M5_9BIFI</name>
<accession>A0A6N2T9M5</accession>
<evidence type="ECO:0000313" key="2">
    <source>
        <dbReference type="EMBL" id="KAB7462283.1"/>
    </source>
</evidence>
<feature type="transmembrane region" description="Helical" evidence="1">
    <location>
        <begin position="21"/>
        <end position="45"/>
    </location>
</feature>
<dbReference type="EMBL" id="CACRSP010000004">
    <property type="protein sequence ID" value="VYT00416.1"/>
    <property type="molecule type" value="Genomic_DNA"/>
</dbReference>
<dbReference type="RefSeq" id="WP_129879745.1">
    <property type="nucleotide sequence ID" value="NZ_CACRSP010000004.1"/>
</dbReference>
<evidence type="ECO:0000313" key="3">
    <source>
        <dbReference type="EMBL" id="VYT00416.1"/>
    </source>
</evidence>
<keyword evidence="1" id="KW-1133">Transmembrane helix</keyword>
<sequence length="83" mass="9490">MTDYDRIVENGMERKTKRPNYTLRRVIFAIASIGLIASLTIMLTWHGGSMTAAFIVEGVYIATALWMIIRFAPRDDEKEDEHA</sequence>
<proteinExistence type="predicted"/>
<dbReference type="AlphaFoldDB" id="A0A6N2T9M5"/>
<reference evidence="3" key="2">
    <citation type="submission" date="2019-11" db="EMBL/GenBank/DDBJ databases">
        <authorList>
            <person name="Feng L."/>
        </authorList>
    </citation>
    <scope>NUCLEOTIDE SEQUENCE</scope>
    <source>
        <strain evidence="3">BdentiumLFYP24</strain>
    </source>
</reference>
<dbReference type="Proteomes" id="UP000429211">
    <property type="component" value="Unassembled WGS sequence"/>
</dbReference>
<protein>
    <submittedName>
        <fullName evidence="3">Uncharacterized protein</fullName>
    </submittedName>
</protein>
<gene>
    <name evidence="3" type="ORF">BDLFYP24_01818</name>
    <name evidence="2" type="ORF">GBB04_00360</name>
</gene>
<evidence type="ECO:0000256" key="1">
    <source>
        <dbReference type="SAM" id="Phobius"/>
    </source>
</evidence>
<keyword evidence="1" id="KW-0472">Membrane</keyword>
<reference evidence="2 4" key="1">
    <citation type="journal article" date="2019" name="Nat. Med.">
        <title>A library of human gut bacterial isolates paired with longitudinal multiomics data enables mechanistic microbiome research.</title>
        <authorList>
            <person name="Poyet M."/>
            <person name="Groussin M."/>
            <person name="Gibbons S.M."/>
            <person name="Avila-Pacheco J."/>
            <person name="Jiang X."/>
            <person name="Kearney S.M."/>
            <person name="Perrotta A.R."/>
            <person name="Berdy B."/>
            <person name="Zhao S."/>
            <person name="Lieberman T.D."/>
            <person name="Swanson P.K."/>
            <person name="Smith M."/>
            <person name="Roesemann S."/>
            <person name="Alexander J.E."/>
            <person name="Rich S.A."/>
            <person name="Livny J."/>
            <person name="Vlamakis H."/>
            <person name="Clish C."/>
            <person name="Bullock K."/>
            <person name="Deik A."/>
            <person name="Scott J."/>
            <person name="Pierce K.A."/>
            <person name="Xavier R.J."/>
            <person name="Alm E.J."/>
        </authorList>
    </citation>
    <scope>NUCLEOTIDE SEQUENCE [LARGE SCALE GENOMIC DNA]</scope>
    <source>
        <strain evidence="2 4">BIOML-A2</strain>
    </source>
</reference>